<dbReference type="PROSITE" id="PS50023">
    <property type="entry name" value="LIM_DOMAIN_2"/>
    <property type="match status" value="2"/>
</dbReference>
<protein>
    <recommendedName>
        <fullName evidence="5">LIM zinc-binding domain-containing protein</fullName>
    </recommendedName>
</protein>
<organism evidence="6 7">
    <name type="scientific">Rozella allomycis (strain CSF55)</name>
    <dbReference type="NCBI Taxonomy" id="988480"/>
    <lineage>
        <taxon>Eukaryota</taxon>
        <taxon>Fungi</taxon>
        <taxon>Fungi incertae sedis</taxon>
        <taxon>Cryptomycota</taxon>
        <taxon>Cryptomycota incertae sedis</taxon>
        <taxon>Rozella</taxon>
    </lineage>
</organism>
<dbReference type="InterPro" id="IPR017351">
    <property type="entry name" value="PINCH-1-4-like"/>
</dbReference>
<keyword evidence="3 4" id="KW-0440">LIM domain</keyword>
<dbReference type="Proteomes" id="UP000281549">
    <property type="component" value="Unassembled WGS sequence"/>
</dbReference>
<dbReference type="InterPro" id="IPR001781">
    <property type="entry name" value="Znf_LIM"/>
</dbReference>
<dbReference type="SMART" id="SM00132">
    <property type="entry name" value="LIM"/>
    <property type="match status" value="4"/>
</dbReference>
<dbReference type="Pfam" id="PF00412">
    <property type="entry name" value="LIM"/>
    <property type="match status" value="4"/>
</dbReference>
<proteinExistence type="predicted"/>
<keyword evidence="2 4" id="KW-0862">Zinc</keyword>
<name>A0A4P9YEB3_ROZAC</name>
<evidence type="ECO:0000259" key="5">
    <source>
        <dbReference type="PROSITE" id="PS50023"/>
    </source>
</evidence>
<dbReference type="PANTHER" id="PTHR24210:SF0">
    <property type="entry name" value="LIM DOMAIN-CONTAINING PROTEIN"/>
    <property type="match status" value="1"/>
</dbReference>
<dbReference type="GO" id="GO:0046872">
    <property type="term" value="F:metal ion binding"/>
    <property type="evidence" value="ECO:0007669"/>
    <property type="project" value="UniProtKB-KW"/>
</dbReference>
<evidence type="ECO:0000256" key="3">
    <source>
        <dbReference type="ARBA" id="ARBA00023038"/>
    </source>
</evidence>
<dbReference type="EMBL" id="ML005665">
    <property type="protein sequence ID" value="RKP17823.1"/>
    <property type="molecule type" value="Genomic_DNA"/>
</dbReference>
<sequence length="315" mass="36096">MENNGRKYHHSCYRCTSCLVLFDVNSNVLENNDLLYCEEDYNKIFVSRCARCSQIIQGKCISALGVKFHPEHFICNICNSKLSGSVFIKLKNTNSVVCKPCFDSSKRKPDSHDKNICSICFSNLNEDYLLVNGEENQKVKAHPYHFKCNVCNKDLNRNAQCLNNRWYCQDDFIKLSFPVCHSCKNPIQGISTSYGGNSFHPEHFVCATCKIPLGITQCVEFQNNIYCHLHFAEITRTICGFCYLAISSNIISAVDRKWCPNHFICFGCGDNLSLSTKFFNWDKKPLCSSCYDHIGLDIKNRLNKYNQIEKKVGKI</sequence>
<feature type="domain" description="LIM zinc-binding" evidence="5">
    <location>
        <begin position="178"/>
        <end position="237"/>
    </location>
</feature>
<accession>A0A4P9YEB3</accession>
<evidence type="ECO:0000256" key="4">
    <source>
        <dbReference type="PROSITE-ProRule" id="PRU00125"/>
    </source>
</evidence>
<dbReference type="AlphaFoldDB" id="A0A4P9YEB3"/>
<dbReference type="SUPFAM" id="SSF57716">
    <property type="entry name" value="Glucocorticoid receptor-like (DNA-binding domain)"/>
    <property type="match status" value="3"/>
</dbReference>
<evidence type="ECO:0000313" key="7">
    <source>
        <dbReference type="Proteomes" id="UP000281549"/>
    </source>
</evidence>
<keyword evidence="1 4" id="KW-0479">Metal-binding</keyword>
<evidence type="ECO:0000313" key="6">
    <source>
        <dbReference type="EMBL" id="RKP17823.1"/>
    </source>
</evidence>
<dbReference type="Gene3D" id="2.10.110.10">
    <property type="entry name" value="Cysteine Rich Protein"/>
    <property type="match status" value="5"/>
</dbReference>
<dbReference type="PANTHER" id="PTHR24210">
    <property type="entry name" value="LIM DOMAIN-CONTAINING PROTEIN"/>
    <property type="match status" value="1"/>
</dbReference>
<dbReference type="PROSITE" id="PS00478">
    <property type="entry name" value="LIM_DOMAIN_1"/>
    <property type="match status" value="2"/>
</dbReference>
<reference evidence="7" key="1">
    <citation type="journal article" date="2018" name="Nat. Microbiol.">
        <title>Leveraging single-cell genomics to expand the fungal tree of life.</title>
        <authorList>
            <person name="Ahrendt S.R."/>
            <person name="Quandt C.A."/>
            <person name="Ciobanu D."/>
            <person name="Clum A."/>
            <person name="Salamov A."/>
            <person name="Andreopoulos B."/>
            <person name="Cheng J.F."/>
            <person name="Woyke T."/>
            <person name="Pelin A."/>
            <person name="Henrissat B."/>
            <person name="Reynolds N.K."/>
            <person name="Benny G.L."/>
            <person name="Smith M.E."/>
            <person name="James T.Y."/>
            <person name="Grigoriev I.V."/>
        </authorList>
    </citation>
    <scope>NUCLEOTIDE SEQUENCE [LARGE SCALE GENOMIC DNA]</scope>
    <source>
        <strain evidence="7">CSF55</strain>
    </source>
</reference>
<dbReference type="CDD" id="cd08368">
    <property type="entry name" value="LIM"/>
    <property type="match status" value="1"/>
</dbReference>
<feature type="domain" description="LIM zinc-binding" evidence="5">
    <location>
        <begin position="47"/>
        <end position="108"/>
    </location>
</feature>
<gene>
    <name evidence="6" type="ORF">ROZALSC1DRAFT_15891</name>
</gene>
<evidence type="ECO:0000256" key="1">
    <source>
        <dbReference type="ARBA" id="ARBA00022723"/>
    </source>
</evidence>
<evidence type="ECO:0000256" key="2">
    <source>
        <dbReference type="ARBA" id="ARBA00022833"/>
    </source>
</evidence>